<proteinExistence type="predicted"/>
<evidence type="ECO:0000313" key="3">
    <source>
        <dbReference type="Proteomes" id="UP000660611"/>
    </source>
</evidence>
<feature type="domain" description="HD" evidence="1">
    <location>
        <begin position="45"/>
        <end position="132"/>
    </location>
</feature>
<organism evidence="2 3">
    <name type="scientific">Dactylosporangium siamense</name>
    <dbReference type="NCBI Taxonomy" id="685454"/>
    <lineage>
        <taxon>Bacteria</taxon>
        <taxon>Bacillati</taxon>
        <taxon>Actinomycetota</taxon>
        <taxon>Actinomycetes</taxon>
        <taxon>Micromonosporales</taxon>
        <taxon>Micromonosporaceae</taxon>
        <taxon>Dactylosporangium</taxon>
    </lineage>
</organism>
<dbReference type="Proteomes" id="UP000660611">
    <property type="component" value="Unassembled WGS sequence"/>
</dbReference>
<dbReference type="SUPFAM" id="SSF109604">
    <property type="entry name" value="HD-domain/PDEase-like"/>
    <property type="match status" value="1"/>
</dbReference>
<evidence type="ECO:0000313" key="2">
    <source>
        <dbReference type="EMBL" id="GIG51315.1"/>
    </source>
</evidence>
<comment type="caution">
    <text evidence="2">The sequence shown here is derived from an EMBL/GenBank/DDBJ whole genome shotgun (WGS) entry which is preliminary data.</text>
</comment>
<gene>
    <name evidence="2" type="ORF">Dsi01nite_093560</name>
</gene>
<dbReference type="EMBL" id="BONQ01000153">
    <property type="protein sequence ID" value="GIG51315.1"/>
    <property type="molecule type" value="Genomic_DNA"/>
</dbReference>
<protein>
    <submittedName>
        <fullName evidence="2">Phosphohydrolase</fullName>
    </submittedName>
</protein>
<dbReference type="RefSeq" id="WP_239136763.1">
    <property type="nucleotide sequence ID" value="NZ_BAAAVW010000032.1"/>
</dbReference>
<dbReference type="AlphaFoldDB" id="A0A919PUZ1"/>
<name>A0A919PUZ1_9ACTN</name>
<dbReference type="Pfam" id="PF01966">
    <property type="entry name" value="HD"/>
    <property type="match status" value="1"/>
</dbReference>
<dbReference type="InterPro" id="IPR006674">
    <property type="entry name" value="HD_domain"/>
</dbReference>
<evidence type="ECO:0000259" key="1">
    <source>
        <dbReference type="Pfam" id="PF01966"/>
    </source>
</evidence>
<accession>A0A919PUZ1</accession>
<sequence>MSAFERALAEPGPRPLPPEVVAVLRRVDAPPRLVAHLRLVHDVAAQLLDWLAEAAPGLVVDRAAVLFGAATHDIGKAVHRRELSEPGSAHEATGADLLRDHGDLARFAATHGQWERPDATAEELLVTLADKVWKGKRVDGLEQRVAALLGGGREPWEAFLVLDDELTRVAEDADARLAFQAAFPVD</sequence>
<keyword evidence="3" id="KW-1185">Reference proteome</keyword>
<reference evidence="2" key="1">
    <citation type="submission" date="2021-01" db="EMBL/GenBank/DDBJ databases">
        <title>Whole genome shotgun sequence of Dactylosporangium siamense NBRC 106093.</title>
        <authorList>
            <person name="Komaki H."/>
            <person name="Tamura T."/>
        </authorList>
    </citation>
    <scope>NUCLEOTIDE SEQUENCE</scope>
    <source>
        <strain evidence="2">NBRC 106093</strain>
    </source>
</reference>